<dbReference type="AlphaFoldDB" id="G5A212"/>
<proteinExistence type="predicted"/>
<feature type="region of interest" description="Disordered" evidence="1">
    <location>
        <begin position="42"/>
        <end position="73"/>
    </location>
</feature>
<protein>
    <submittedName>
        <fullName evidence="2">Uncharacterized protein</fullName>
    </submittedName>
</protein>
<sequence length="73" mass="8033">MTEKSTRSNTLIASFEPRIPALSPVKTVHECHSKVISLPWSPSVPPSHGVSKSVTNPKYKSAQENWMKVTDDG</sequence>
<feature type="compositionally biased region" description="Polar residues" evidence="1">
    <location>
        <begin position="50"/>
        <end position="64"/>
    </location>
</feature>
<name>G5A212_PHYSP</name>
<dbReference type="KEGG" id="psoj:PHYSODRAFT_520803"/>
<dbReference type="GeneID" id="20660336"/>
<keyword evidence="3" id="KW-1185">Reference proteome</keyword>
<evidence type="ECO:0000313" key="2">
    <source>
        <dbReference type="EMBL" id="EGZ10960.1"/>
    </source>
</evidence>
<reference evidence="2 3" key="1">
    <citation type="journal article" date="2006" name="Science">
        <title>Phytophthora genome sequences uncover evolutionary origins and mechanisms of pathogenesis.</title>
        <authorList>
            <person name="Tyler B.M."/>
            <person name="Tripathy S."/>
            <person name="Zhang X."/>
            <person name="Dehal P."/>
            <person name="Jiang R.H."/>
            <person name="Aerts A."/>
            <person name="Arredondo F.D."/>
            <person name="Baxter L."/>
            <person name="Bensasson D."/>
            <person name="Beynon J.L."/>
            <person name="Chapman J."/>
            <person name="Damasceno C.M."/>
            <person name="Dorrance A.E."/>
            <person name="Dou D."/>
            <person name="Dickerman A.W."/>
            <person name="Dubchak I.L."/>
            <person name="Garbelotto M."/>
            <person name="Gijzen M."/>
            <person name="Gordon S.G."/>
            <person name="Govers F."/>
            <person name="Grunwald N.J."/>
            <person name="Huang W."/>
            <person name="Ivors K.L."/>
            <person name="Jones R.W."/>
            <person name="Kamoun S."/>
            <person name="Krampis K."/>
            <person name="Lamour K.H."/>
            <person name="Lee M.K."/>
            <person name="McDonald W.H."/>
            <person name="Medina M."/>
            <person name="Meijer H.J."/>
            <person name="Nordberg E.K."/>
            <person name="Maclean D.J."/>
            <person name="Ospina-Giraldo M.D."/>
            <person name="Morris P.F."/>
            <person name="Phuntumart V."/>
            <person name="Putnam N.H."/>
            <person name="Rash S."/>
            <person name="Rose J.K."/>
            <person name="Sakihama Y."/>
            <person name="Salamov A.A."/>
            <person name="Savidor A."/>
            <person name="Scheuring C.F."/>
            <person name="Smith B.M."/>
            <person name="Sobral B.W."/>
            <person name="Terry A."/>
            <person name="Torto-Alalibo T.A."/>
            <person name="Win J."/>
            <person name="Xu Z."/>
            <person name="Zhang H."/>
            <person name="Grigoriev I.V."/>
            <person name="Rokhsar D.S."/>
            <person name="Boore J.L."/>
        </authorList>
    </citation>
    <scope>NUCLEOTIDE SEQUENCE [LARGE SCALE GENOMIC DNA]</scope>
    <source>
        <strain evidence="2 3">P6497</strain>
    </source>
</reference>
<organism evidence="2 3">
    <name type="scientific">Phytophthora sojae (strain P6497)</name>
    <name type="common">Soybean stem and root rot agent</name>
    <name type="synonym">Phytophthora megasperma f. sp. glycines</name>
    <dbReference type="NCBI Taxonomy" id="1094619"/>
    <lineage>
        <taxon>Eukaryota</taxon>
        <taxon>Sar</taxon>
        <taxon>Stramenopiles</taxon>
        <taxon>Oomycota</taxon>
        <taxon>Peronosporomycetes</taxon>
        <taxon>Peronosporales</taxon>
        <taxon>Peronosporaceae</taxon>
        <taxon>Phytophthora</taxon>
    </lineage>
</organism>
<evidence type="ECO:0000313" key="3">
    <source>
        <dbReference type="Proteomes" id="UP000002640"/>
    </source>
</evidence>
<dbReference type="RefSeq" id="XP_009533705.1">
    <property type="nucleotide sequence ID" value="XM_009535410.1"/>
</dbReference>
<accession>G5A212</accession>
<gene>
    <name evidence="2" type="ORF">PHYSODRAFT_520803</name>
</gene>
<dbReference type="EMBL" id="JH159158">
    <property type="protein sequence ID" value="EGZ10960.1"/>
    <property type="molecule type" value="Genomic_DNA"/>
</dbReference>
<dbReference type="Proteomes" id="UP000002640">
    <property type="component" value="Unassembled WGS sequence"/>
</dbReference>
<dbReference type="InParanoid" id="G5A212"/>
<evidence type="ECO:0000256" key="1">
    <source>
        <dbReference type="SAM" id="MobiDB-lite"/>
    </source>
</evidence>